<dbReference type="EMBL" id="JACAZI010000023">
    <property type="protein sequence ID" value="KAF7336101.1"/>
    <property type="molecule type" value="Genomic_DNA"/>
</dbReference>
<name>A0A8H7CH32_9AGAR</name>
<protein>
    <submittedName>
        <fullName evidence="3">Uncharacterized protein</fullName>
    </submittedName>
</protein>
<feature type="transmembrane region" description="Helical" evidence="2">
    <location>
        <begin position="228"/>
        <end position="247"/>
    </location>
</feature>
<evidence type="ECO:0000256" key="2">
    <source>
        <dbReference type="SAM" id="Phobius"/>
    </source>
</evidence>
<feature type="transmembrane region" description="Helical" evidence="2">
    <location>
        <begin position="88"/>
        <end position="113"/>
    </location>
</feature>
<dbReference type="AlphaFoldDB" id="A0A8H7CH32"/>
<reference evidence="3" key="1">
    <citation type="submission" date="2020-05" db="EMBL/GenBank/DDBJ databases">
        <title>Mycena genomes resolve the evolution of fungal bioluminescence.</title>
        <authorList>
            <person name="Tsai I.J."/>
        </authorList>
    </citation>
    <scope>NUCLEOTIDE SEQUENCE</scope>
    <source>
        <strain evidence="3">CCC161011</strain>
    </source>
</reference>
<feature type="transmembrane region" description="Helical" evidence="2">
    <location>
        <begin position="253"/>
        <end position="275"/>
    </location>
</feature>
<sequence length="322" mass="35692">MLFAISVNSTVLFLYALYVVLFFLSLRILRRYRIPSVRAKFFMGTAWLMFLLATAGTVLVISTAGISMRMVHLLVKGDNDTSEHLLRLYHSLSLGQDIILAVNNLVTDLLFLYRWSMIWRSEKRILVVPATMILSTVVVGCISGLGYYRLISLNVYIDPKAPFLIGGATNIVLMCLTAGRIWYIRREVEALTGQSLQKRYDTAVAIMSVDLLAGFAPPLTHSHRLESGFLYGLCVIMYVISISIHQSSPFGTIFSGVAWGLLQLGINIVPMLILVRVGMGRSTENTLPALSLNSHTPDQHAIFPSNPRGGQSLPEKITGEGR</sequence>
<keyword evidence="2" id="KW-0472">Membrane</keyword>
<feature type="region of interest" description="Disordered" evidence="1">
    <location>
        <begin position="301"/>
        <end position="322"/>
    </location>
</feature>
<feature type="transmembrane region" description="Helical" evidence="2">
    <location>
        <begin position="125"/>
        <end position="151"/>
    </location>
</feature>
<organism evidence="3 4">
    <name type="scientific">Mycena venus</name>
    <dbReference type="NCBI Taxonomy" id="2733690"/>
    <lineage>
        <taxon>Eukaryota</taxon>
        <taxon>Fungi</taxon>
        <taxon>Dikarya</taxon>
        <taxon>Basidiomycota</taxon>
        <taxon>Agaricomycotina</taxon>
        <taxon>Agaricomycetes</taxon>
        <taxon>Agaricomycetidae</taxon>
        <taxon>Agaricales</taxon>
        <taxon>Marasmiineae</taxon>
        <taxon>Mycenaceae</taxon>
        <taxon>Mycena</taxon>
    </lineage>
</organism>
<accession>A0A8H7CH32</accession>
<dbReference type="Proteomes" id="UP000620124">
    <property type="component" value="Unassembled WGS sequence"/>
</dbReference>
<keyword evidence="2" id="KW-1133">Transmembrane helix</keyword>
<keyword evidence="2" id="KW-0812">Transmembrane</keyword>
<proteinExistence type="predicted"/>
<evidence type="ECO:0000256" key="1">
    <source>
        <dbReference type="SAM" id="MobiDB-lite"/>
    </source>
</evidence>
<feature type="transmembrane region" description="Helical" evidence="2">
    <location>
        <begin position="41"/>
        <end position="68"/>
    </location>
</feature>
<comment type="caution">
    <text evidence="3">The sequence shown here is derived from an EMBL/GenBank/DDBJ whole genome shotgun (WGS) entry which is preliminary data.</text>
</comment>
<feature type="transmembrane region" description="Helical" evidence="2">
    <location>
        <begin position="163"/>
        <end position="183"/>
    </location>
</feature>
<keyword evidence="4" id="KW-1185">Reference proteome</keyword>
<dbReference type="OrthoDB" id="2907832at2759"/>
<feature type="transmembrane region" description="Helical" evidence="2">
    <location>
        <begin position="12"/>
        <end position="29"/>
    </location>
</feature>
<evidence type="ECO:0000313" key="3">
    <source>
        <dbReference type="EMBL" id="KAF7336101.1"/>
    </source>
</evidence>
<gene>
    <name evidence="3" type="ORF">MVEN_02157100</name>
</gene>
<evidence type="ECO:0000313" key="4">
    <source>
        <dbReference type="Proteomes" id="UP000620124"/>
    </source>
</evidence>